<evidence type="ECO:0000313" key="2">
    <source>
        <dbReference type="Proteomes" id="UP000029095"/>
    </source>
</evidence>
<comment type="caution">
    <text evidence="1">The sequence shown here is derived from an EMBL/GenBank/DDBJ whole genome shotgun (WGS) entry which is preliminary data.</text>
</comment>
<organism evidence="1 2">
    <name type="scientific">Streptomyces mutabilis</name>
    <dbReference type="NCBI Taxonomy" id="67332"/>
    <lineage>
        <taxon>Bacteria</taxon>
        <taxon>Bacillati</taxon>
        <taxon>Actinomycetota</taxon>
        <taxon>Actinomycetes</taxon>
        <taxon>Kitasatosporales</taxon>
        <taxon>Streptomycetaceae</taxon>
        <taxon>Streptomyces</taxon>
    </lineage>
</organism>
<protein>
    <submittedName>
        <fullName evidence="1">Uncharacterized protein</fullName>
    </submittedName>
</protein>
<dbReference type="Proteomes" id="UP000029095">
    <property type="component" value="Unassembled WGS sequence"/>
</dbReference>
<dbReference type="EMBL" id="JNFQ01000007">
    <property type="protein sequence ID" value="KFG71370.1"/>
    <property type="molecule type" value="Genomic_DNA"/>
</dbReference>
<keyword evidence="2" id="KW-1185">Reference proteome</keyword>
<name>A0A086MR52_9ACTN</name>
<reference evidence="1 2" key="1">
    <citation type="submission" date="2014-05" db="EMBL/GenBank/DDBJ databases">
        <title>Complete genome sequence of the Streptomyces mutabilis TRM45540.</title>
        <authorList>
            <person name="Luo X."/>
            <person name="Zhang L."/>
        </authorList>
    </citation>
    <scope>NUCLEOTIDE SEQUENCE [LARGE SCALE GENOMIC DNA]</scope>
    <source>
        <strain evidence="1 2">TRM45540</strain>
    </source>
</reference>
<dbReference type="HOGENOM" id="CLU_1179676_0_0_11"/>
<proteinExistence type="predicted"/>
<dbReference type="RefSeq" id="WP_043385737.1">
    <property type="nucleotide sequence ID" value="NZ_KN039950.1"/>
</dbReference>
<gene>
    <name evidence="1" type="ORF">FM21_34300</name>
</gene>
<dbReference type="AlphaFoldDB" id="A0A086MR52"/>
<evidence type="ECO:0000313" key="1">
    <source>
        <dbReference type="EMBL" id="KFG71370.1"/>
    </source>
</evidence>
<accession>A0A086MR52</accession>
<sequence>MIHLPLAQDLDKKIYSPHEFHNRVRKALLITAELRTSHFAGVITPRELSALTQDHMALAARRINENPPSVRPNGSPTADLITAFLHVIQKAQPSAGRGRSVHQPRWVAEFTTDLHQAIPIAFDVFWNKFDGRPTADLIDGLSVRQMTAAARRIRPDGRMPTQVGARAELLVRCLLRVIHDAQPDTPEAPLAPVTAAQLGQPRQGDATSLHEAVAAAIAAASKSKTPTIVVLSLPQ</sequence>